<accession>A0A1H8CKZ2</accession>
<dbReference type="STRING" id="917.SAMN05216326_11062"/>
<dbReference type="PROSITE" id="PS51163">
    <property type="entry name" value="YRDC"/>
    <property type="match status" value="1"/>
</dbReference>
<feature type="binding site" evidence="14">
    <location>
        <position position="121"/>
    </location>
    <ligand>
        <name>L-threonine</name>
        <dbReference type="ChEBI" id="CHEBI:57926"/>
    </ligand>
</feature>
<evidence type="ECO:0000256" key="4">
    <source>
        <dbReference type="ARBA" id="ARBA00015492"/>
    </source>
</evidence>
<dbReference type="FunFam" id="3.90.870.10:FF:000009">
    <property type="entry name" value="Threonylcarbamoyl-AMP synthase, putative"/>
    <property type="match status" value="1"/>
</dbReference>
<comment type="similarity">
    <text evidence="2 13">Belongs to the SUA5 family.</text>
</comment>
<dbReference type="InterPro" id="IPR005145">
    <property type="entry name" value="Sua5_C"/>
</dbReference>
<keyword evidence="9 13" id="KW-0547">Nucleotide-binding</keyword>
<dbReference type="InterPro" id="IPR006070">
    <property type="entry name" value="Sua5-like_dom"/>
</dbReference>
<evidence type="ECO:0000313" key="17">
    <source>
        <dbReference type="Proteomes" id="UP000199459"/>
    </source>
</evidence>
<dbReference type="GO" id="GO:0003725">
    <property type="term" value="F:double-stranded RNA binding"/>
    <property type="evidence" value="ECO:0007669"/>
    <property type="project" value="UniProtKB-UniRule"/>
</dbReference>
<feature type="binding site" evidence="14">
    <location>
        <position position="117"/>
    </location>
    <ligand>
        <name>ATP</name>
        <dbReference type="ChEBI" id="CHEBI:30616"/>
    </ligand>
</feature>
<dbReference type="GO" id="GO:0005737">
    <property type="term" value="C:cytoplasm"/>
    <property type="evidence" value="ECO:0007669"/>
    <property type="project" value="UniProtKB-SubCell"/>
</dbReference>
<dbReference type="GO" id="GO:0008033">
    <property type="term" value="P:tRNA processing"/>
    <property type="evidence" value="ECO:0007669"/>
    <property type="project" value="UniProtKB-KW"/>
</dbReference>
<gene>
    <name evidence="16" type="ORF">SAMN05216325_10529</name>
</gene>
<feature type="binding site" evidence="14">
    <location>
        <position position="67"/>
    </location>
    <ligand>
        <name>L-threonine</name>
        <dbReference type="ChEBI" id="CHEBI:57926"/>
    </ligand>
</feature>
<evidence type="ECO:0000256" key="2">
    <source>
        <dbReference type="ARBA" id="ARBA00007663"/>
    </source>
</evidence>
<proteinExistence type="inferred from homology"/>
<evidence type="ECO:0000256" key="1">
    <source>
        <dbReference type="ARBA" id="ARBA00004496"/>
    </source>
</evidence>
<dbReference type="Pfam" id="PF03481">
    <property type="entry name" value="Sua5_C"/>
    <property type="match status" value="1"/>
</dbReference>
<dbReference type="EC" id="2.7.7.87" evidence="3 13"/>
<dbReference type="Gene3D" id="3.90.870.10">
    <property type="entry name" value="DHBP synthase"/>
    <property type="match status" value="1"/>
</dbReference>
<evidence type="ECO:0000256" key="3">
    <source>
        <dbReference type="ARBA" id="ARBA00012584"/>
    </source>
</evidence>
<evidence type="ECO:0000256" key="5">
    <source>
        <dbReference type="ARBA" id="ARBA00022490"/>
    </source>
</evidence>
<feature type="binding site" evidence="14">
    <location>
        <position position="197"/>
    </location>
    <ligand>
        <name>ATP</name>
        <dbReference type="ChEBI" id="CHEBI:30616"/>
    </ligand>
</feature>
<dbReference type="InterPro" id="IPR017945">
    <property type="entry name" value="DHBP_synth_RibB-like_a/b_dom"/>
</dbReference>
<dbReference type="InterPro" id="IPR038385">
    <property type="entry name" value="Sua5/YwlC_C"/>
</dbReference>
<evidence type="ECO:0000256" key="12">
    <source>
        <dbReference type="ARBA" id="ARBA00048366"/>
    </source>
</evidence>
<evidence type="ECO:0000259" key="15">
    <source>
        <dbReference type="PROSITE" id="PS51163"/>
    </source>
</evidence>
<evidence type="ECO:0000256" key="7">
    <source>
        <dbReference type="ARBA" id="ARBA00022694"/>
    </source>
</evidence>
<feature type="binding site" evidence="14">
    <location>
        <position position="183"/>
    </location>
    <ligand>
        <name>L-threonine</name>
        <dbReference type="ChEBI" id="CHEBI:57926"/>
    </ligand>
</feature>
<dbReference type="GO" id="GO:0061710">
    <property type="term" value="F:L-threonylcarbamoyladenylate synthase"/>
    <property type="evidence" value="ECO:0007669"/>
    <property type="project" value="UniProtKB-EC"/>
</dbReference>
<feature type="binding site" evidence="14">
    <location>
        <position position="145"/>
    </location>
    <ligand>
        <name>ATP</name>
        <dbReference type="ChEBI" id="CHEBI:30616"/>
    </ligand>
</feature>
<dbReference type="PANTHER" id="PTHR17490">
    <property type="entry name" value="SUA5"/>
    <property type="match status" value="1"/>
</dbReference>
<keyword evidence="8 13" id="KW-0548">Nucleotidyltransferase</keyword>
<dbReference type="SUPFAM" id="SSF55821">
    <property type="entry name" value="YrdC/RibB"/>
    <property type="match status" value="1"/>
</dbReference>
<feature type="binding site" evidence="14">
    <location>
        <position position="58"/>
    </location>
    <ligand>
        <name>ATP</name>
        <dbReference type="ChEBI" id="CHEBI:30616"/>
    </ligand>
</feature>
<keyword evidence="5 13" id="KW-0963">Cytoplasm</keyword>
<dbReference type="NCBIfam" id="TIGR00057">
    <property type="entry name" value="L-threonylcarbamoyladenylate synthase"/>
    <property type="match status" value="1"/>
</dbReference>
<evidence type="ECO:0000256" key="11">
    <source>
        <dbReference type="ARBA" id="ARBA00029774"/>
    </source>
</evidence>
<evidence type="ECO:0000256" key="13">
    <source>
        <dbReference type="PIRNR" id="PIRNR004930"/>
    </source>
</evidence>
<dbReference type="PANTHER" id="PTHR17490:SF16">
    <property type="entry name" value="THREONYLCARBAMOYL-AMP SYNTHASE"/>
    <property type="match status" value="1"/>
</dbReference>
<dbReference type="Pfam" id="PF01300">
    <property type="entry name" value="Sua5_yciO_yrdC"/>
    <property type="match status" value="1"/>
</dbReference>
<protein>
    <recommendedName>
        <fullName evidence="4 13">Threonylcarbamoyl-AMP synthase</fullName>
        <shortName evidence="13">TC-AMP synthase</shortName>
        <ecNumber evidence="3 13">2.7.7.87</ecNumber>
    </recommendedName>
    <alternativeName>
        <fullName evidence="11 13">L-threonylcarbamoyladenylate synthase</fullName>
    </alternativeName>
</protein>
<comment type="catalytic activity">
    <reaction evidence="12 13">
        <text>L-threonine + hydrogencarbonate + ATP = L-threonylcarbamoyladenylate + diphosphate + H2O</text>
        <dbReference type="Rhea" id="RHEA:36407"/>
        <dbReference type="ChEBI" id="CHEBI:15377"/>
        <dbReference type="ChEBI" id="CHEBI:17544"/>
        <dbReference type="ChEBI" id="CHEBI:30616"/>
        <dbReference type="ChEBI" id="CHEBI:33019"/>
        <dbReference type="ChEBI" id="CHEBI:57926"/>
        <dbReference type="ChEBI" id="CHEBI:73682"/>
        <dbReference type="EC" id="2.7.7.87"/>
    </reaction>
</comment>
<feature type="binding site" evidence="14">
    <location>
        <position position="35"/>
    </location>
    <ligand>
        <name>L-threonine</name>
        <dbReference type="ChEBI" id="CHEBI:57926"/>
    </ligand>
</feature>
<comment type="subcellular location">
    <subcellularLocation>
        <location evidence="1 13">Cytoplasm</location>
    </subcellularLocation>
</comment>
<evidence type="ECO:0000256" key="6">
    <source>
        <dbReference type="ARBA" id="ARBA00022679"/>
    </source>
</evidence>
<evidence type="ECO:0000256" key="14">
    <source>
        <dbReference type="PIRSR" id="PIRSR004930-1"/>
    </source>
</evidence>
<keyword evidence="10 13" id="KW-0067">ATP-binding</keyword>
<organism evidence="16 17">
    <name type="scientific">Nitrosomonas marina</name>
    <dbReference type="NCBI Taxonomy" id="917"/>
    <lineage>
        <taxon>Bacteria</taxon>
        <taxon>Pseudomonadati</taxon>
        <taxon>Pseudomonadota</taxon>
        <taxon>Betaproteobacteria</taxon>
        <taxon>Nitrosomonadales</taxon>
        <taxon>Nitrosomonadaceae</taxon>
        <taxon>Nitrosomonas</taxon>
    </lineage>
</organism>
<feature type="domain" description="YrdC-like" evidence="15">
    <location>
        <begin position="13"/>
        <end position="201"/>
    </location>
</feature>
<keyword evidence="6 13" id="KW-0808">Transferase</keyword>
<feature type="binding site" evidence="14">
    <location>
        <position position="153"/>
    </location>
    <ligand>
        <name>ATP</name>
        <dbReference type="ChEBI" id="CHEBI:30616"/>
    </ligand>
</feature>
<dbReference type="InterPro" id="IPR050156">
    <property type="entry name" value="TC-AMP_synthase_SUA5"/>
</dbReference>
<sequence length="337" mass="36737">MMLDKGALDQKQLEQIAVAARLLRRGGIVAFPTETVYGLGADATNTDAVQKVYTIKQRPADHPLIVHIGHMAQLDIWALEIPEAARLLARHFWPGPLTLILKRSAHIPDCVTGGQDTVGLRIPAHPVALELLNMIGPDKAIAAPSANRYGRISPTAAVHVRNTLSNKIDMILDGGTCNIGLESTIVSFENDAVFLLRPGGISVSAIESVLSKPVISYKNRKTAVRVPGAIPSHYAPATPLQLFHLPELVQTAIKLAAQNLRVAVITWSDAGMSQFNVPYIQHVKMSSDPVRYGQQLYAVLHQQDQAAIDYILMETPPELPAWLAISDRLQRASQAYL</sequence>
<evidence type="ECO:0000256" key="8">
    <source>
        <dbReference type="ARBA" id="ARBA00022695"/>
    </source>
</evidence>
<name>A0A1H8CKZ2_9PROT</name>
<dbReference type="Proteomes" id="UP000199459">
    <property type="component" value="Unassembled WGS sequence"/>
</dbReference>
<reference evidence="16 17" key="1">
    <citation type="submission" date="2016-10" db="EMBL/GenBank/DDBJ databases">
        <authorList>
            <person name="de Groot N.N."/>
        </authorList>
    </citation>
    <scope>NUCLEOTIDE SEQUENCE [LARGE SCALE GENOMIC DNA]</scope>
    <source>
        <strain evidence="16 17">Nm22</strain>
    </source>
</reference>
<dbReference type="GO" id="GO:0000049">
    <property type="term" value="F:tRNA binding"/>
    <property type="evidence" value="ECO:0007669"/>
    <property type="project" value="TreeGrafter"/>
</dbReference>
<evidence type="ECO:0000313" key="16">
    <source>
        <dbReference type="EMBL" id="SEM95941.1"/>
    </source>
</evidence>
<dbReference type="GO" id="GO:0006450">
    <property type="term" value="P:regulation of translational fidelity"/>
    <property type="evidence" value="ECO:0007669"/>
    <property type="project" value="TreeGrafter"/>
</dbReference>
<dbReference type="GO" id="GO:0005524">
    <property type="term" value="F:ATP binding"/>
    <property type="evidence" value="ECO:0007669"/>
    <property type="project" value="UniProtKB-UniRule"/>
</dbReference>
<comment type="function">
    <text evidence="13">Required for the formation of a threonylcarbamoyl group on adenosine at position 37 (t(6)A37) in tRNAs that read codons beginning with adenine.</text>
</comment>
<feature type="binding site" evidence="14">
    <location>
        <position position="143"/>
    </location>
    <ligand>
        <name>L-threonine</name>
        <dbReference type="ChEBI" id="CHEBI:57926"/>
    </ligand>
</feature>
<keyword evidence="7 13" id="KW-0819">tRNA processing</keyword>
<dbReference type="Gene3D" id="3.40.50.11030">
    <property type="entry name" value="Threonylcarbamoyl-AMP synthase, C-terminal domain"/>
    <property type="match status" value="1"/>
</dbReference>
<feature type="binding site" evidence="14">
    <location>
        <position position="234"/>
    </location>
    <ligand>
        <name>ATP</name>
        <dbReference type="ChEBI" id="CHEBI:30616"/>
    </ligand>
</feature>
<evidence type="ECO:0000256" key="9">
    <source>
        <dbReference type="ARBA" id="ARBA00022741"/>
    </source>
</evidence>
<dbReference type="PIRSF" id="PIRSF004930">
    <property type="entry name" value="Tln_factor_SUA5"/>
    <property type="match status" value="1"/>
</dbReference>
<dbReference type="InterPro" id="IPR010923">
    <property type="entry name" value="T(6)A37_SUA5"/>
</dbReference>
<dbReference type="AlphaFoldDB" id="A0A1H8CKZ2"/>
<evidence type="ECO:0000256" key="10">
    <source>
        <dbReference type="ARBA" id="ARBA00022840"/>
    </source>
</evidence>
<dbReference type="EMBL" id="FOCP01000005">
    <property type="protein sequence ID" value="SEM95941.1"/>
    <property type="molecule type" value="Genomic_DNA"/>
</dbReference>